<feature type="domain" description="EGF-like" evidence="9">
    <location>
        <begin position="3369"/>
        <end position="3401"/>
    </location>
</feature>
<feature type="domain" description="EGF-like" evidence="9">
    <location>
        <begin position="3436"/>
        <end position="3468"/>
    </location>
</feature>
<dbReference type="SUPFAM" id="SSF56436">
    <property type="entry name" value="C-type lectin-like"/>
    <property type="match status" value="1"/>
</dbReference>
<feature type="disulfide bond" evidence="6">
    <location>
        <begin position="3373"/>
        <end position="3383"/>
    </location>
</feature>
<dbReference type="InterPro" id="IPR016201">
    <property type="entry name" value="PSI"/>
</dbReference>
<dbReference type="InterPro" id="IPR015919">
    <property type="entry name" value="Cadherin-like_sf"/>
</dbReference>
<evidence type="ECO:0000256" key="2">
    <source>
        <dbReference type="ARBA" id="ARBA00022737"/>
    </source>
</evidence>
<protein>
    <submittedName>
        <fullName evidence="12">DgyrCDS11742</fullName>
    </submittedName>
</protein>
<evidence type="ECO:0000313" key="12">
    <source>
        <dbReference type="EMBL" id="CAD5123388.1"/>
    </source>
</evidence>
<evidence type="ECO:0000256" key="3">
    <source>
        <dbReference type="ARBA" id="ARBA00023157"/>
    </source>
</evidence>
<feature type="disulfide bond" evidence="6">
    <location>
        <begin position="3274"/>
        <end position="3284"/>
    </location>
</feature>
<keyword evidence="2" id="KW-0677">Repeat</keyword>
<keyword evidence="8" id="KW-1133">Transmembrane helix</keyword>
<feature type="domain" description="Cadherin" evidence="10">
    <location>
        <begin position="3549"/>
        <end position="3652"/>
    </location>
</feature>
<keyword evidence="3 6" id="KW-1015">Disulfide bond</keyword>
<sequence>MDYDIIGFVNLKSLVIKAGARVTFSTENSKILIRNGQVKIDGKQDNPIYFDINITNLNKSNSRVQMRYGTGYYLEMLNSNKAFVKICHDLNIEKQLSQYTCNYAGFHMKHYEPLTRLYKNDCSSLKCPEGFKDISSCTIDGNIQQDYIAFYTCYGEPLKNGIIIHDSSNVEISHLNSNGAAIHIVDSVIETLNYIRVKEIQESDPALFLFHPQIEKNKQINNINIEDNLANGLVIDSSERTAIHSLYARNNSKSGSIIRSTRSYLRNLKDPVDACFIKCTNCTEEDIEFPIVLYTIKGCDKFDKKTFTAKNGKVFMIKSYNITKHPHQIKDGSNSQILRFGVSHNSHYESKSNSIEVYFINNYNTNEATFLLIDVVEPGSTISKITNSAFEENYNGLEIINNFHSLEMNNIQAINNLQIGISISLLPKYIGLSEVQARNNTIGIKLNEKGDIIKMERNDIQSNSKLGTIIQVKFGNHGKTRIIGNEFIDNKPVKDIDSQNFHFFPDFVSSILKISSTTNLQIYDNIFHNPKFSYELILQSPRYDIVNVSGNFWGDFNPWTRIIGYHFAYHHQPVLIETQFSDIQRTTLKEVSFPWLNNDKFLIGDLSGEVTIKSGKYILLGPVRLLNDCSLTIEDNVEIEARPYSGIEVYGRLDIKGSNHGSIQIKMNNSMKNEQVSLKAISLNEEVVEIQFNSTSYGICYVDNDITLYNALCLTMGFYNYSSISYRYSNSGESMIVLNCPTVYYETCTKEIKHCQKSLKLKCNVPNWGGVAYLIGSEPSRIAGLRIENAGLFNYDLYFEQMQQMLENVEIISTSKYSIISPWGQVHDEVILKNTKISKRYLSYTNEILIRAPRTTIEDCTFNIEVVNLQYIRMPLLPDTNFLGFSLAISQAKTYPENIVNVQGKLVFLIKDFYSSKNYEIEFRSSKRIYLNIKIFTNSMLKISDGQTTINIENTYSEYSYYEKAILHLSLVKFCKVVITEDLLQSNDLSIPKPNFTVKHSFLKANLLIIEEYHPSNKLNIDLINVTFSSSGLTVKVVELHQFISLNLENCTFEQKDIALSIPYSNKGPLQIVSNIMKDIQNVNFGILLESDYHIQKLNKSIAIHENTFHNLITKFNVVKMNIYEGFIQFQQNVINNCSAPDSLIHFTNTGKFQLKKTFSNNQITLNNAKYSLKLDGQYIPEIFQNVFSNDEVDYEIRLNIVCYPLKDENCQRNATHNFFKSTNPYERIYDGRLNGFLSTLKLSPSYLNIEMTEEEDYNWPMRKKSVLQGFYSESLEINDNVDILRNTVINGDLKITITKNIIVSFKNCSILMIYGDLIIEKSPEFHIQFSKFINGKIFRLSEGYLKVYENDSWFYISFPSLPTKRYIFEGNLICKALCLGEWSDNSVNYLERPEKELIRWQLDCETSDNFENCSLKERSDRNIFPNIRCKKSAPWQSRLIIFGANRVSSNLQNSKFHGVELLLINSKTPNLDSSSFLAVHSAIRFYGGDEDDQLKIKYLNITHCTKSGIELWNSYKSIDISNSAFHYATKSFVVKNLDLKDVNDIVGFSTPINCFSPIFFCSLNSIFELNENDSVLWLDYEWFQEYQKLGCSATFKANEENIIQVNVKIKLNFGKIFRLFNEETGEEIQYFPNKVFTTVNKIIIEVLEDLHKASNDHWILLLKSVKPDHDSCDFETPICNWKNHYLAFENIFKPFLVVSSTDPTSVFALKSDANFLGMNGHYLLLKGNGHSCSSYPVPEGSAVLVSRIIKPEDDICHVYFHAYKANAPHTMNIKVVVSIDGKLRNIVSNNVFINPHLTYEISTNVKTSASKMANCMNNWWGTTDISLVDKKLYDGRKQSSVVTLTFQPLSQTQPTHFISSTSCLPGWRYIDGNCYFLYSGIGKREEAQNWCISHSAYLVKKETLHSQESIQNLLSFTELNGSLGLNDIWTSDDLISNSGMNDSLKPWLCSKTGSGLCIDNCNGKGRCFGSKCLCVPGWKGKSCLEFSCREVSECSSRGECIGPNICKCSQGWEGKNCARSKCPRYLSCQQCTKHEGCGWCDSRQKCMPGSPTKPYGNCTNWFYRECISLAPSRCSKEIKIIDCDKYQCSTRRYISKGLCQQCRDLEVCFTNSTCRTWIEKICINGYPRPDLLDPNRFTATEIKDNVVLVKNTTKIYKCIGREQIKDMNNKIYEILIVPSKKVKYQIGVILLSSQSGGIVHLIVDSRQSLANYTIYLTKISDPINVLKYAHFKTKGRFQYHKNPRAIDSFPRLEKVRKFTKSNQNYVDMGTNEFFKCSGQGYSYRDETVWSHFIITKYQNYKVGDVLYGNRSRGFLESVLRTGQNREDLFVETELSDCSRMLKPNQIDLDTIINLKSDLECQSMDGIPSLHYLEREKIGKPIHENDIIVGRSSLPVLGFIINITIFTNEWNFVEVINLETISKDLKVNDVKIEEINLLPRNKQYSTINDKFNEVQSTQSNIRLENDTGNVNINSLISISAEPLFELKISPQKFYLDHFRVSIIGKVNFQVDTDVNVAKSVKNFTIFQRDTHLLHLEKDFRVKIAGVSIPGSLVLHRVSYGPIFFNSARSVQSTSSTVFNINFDIGATLSKETDIIRSGEGLTASIKDSKISGSWLGISNIESFLDIGFSIRWPYWPDQKNVISKDDLDTTINHDSIYNWLKEKQIDIRRKTTGKLIKDKELYVIGVYELQQQFLQRFGYCDSHRCTDISKPNSARQTKFYGQFSVAGLSKKFNYPLKEKFNELESLCLRRSRTFRHLEGCCLCTDKYGLINYGRLDPITGECMCRCFCNGPKAQISWKTQFRPCQCCPDGSAIKDGESTSSCLCTCEDGTVSTLGRNGCICEKCVPCWTGEIPVRRPDGICQCPSTCGINSVCTSQRKGDDCNQPYCFPDQSCSSNGKCTLFEGCQARCVCNRFWQGPTCNFRNPTRGSGDPHLETLDGNSYDFFDIGQYWGCRTPTIGYQYRFFGLNGTSFIGGMAIRLGNVSVLTINTLLKSSSADLPLLRLDGDYLSNITMNSTFTFDNVTIRLDISLKKTNVYHDDPTILIISIKYSTGASLSVVVSYSKALKRQYLTSILIATADMMNKTSGLCGFMNDNENDDFKGPYEQLYSDARAFAKSWKIKFPTRLNGGTAGSWSWTESNFHKDDSMDLSYFDPSHQPVYALQNFSKDDIENAHKLCSGKQLTKIEIDQCIFDIVYSGDVSMACQFVWNVKLCPNQCLSRGTCLNGTCICVDGWSGEYCEQGDCGLCVNGNCSEGFCICNDGFEGPACEDEAVCEMNCSYNGVCVKSGVCRCNEGWLSPNCTELAQCSLGCGNHGLCIDDEKCKCNLGYNGTSCSTFSCEVLNHCSDHGFCLDFDTCLCFKGWTGESCSIPICDNQCSGNGECNMPGNCSCQVGYSGSDCSMLDSCPQVRNCTNNGLCVNETICACDEGFDGIDCSVPVCTPPCSENGTCIEPDRCTCNMGYTGKTCTEFSCESLQYCSTHGNCTSFDQCECDENWTGPLCDIPLCKAVSSCSKNGQCIDVNTCICDRGFEGVDCSSRVSKNMAPPKFFTQDLNIEVKEDIQVGEYLKEVYANDTDPGEAGTVSYFLLPTNAPVTIDSRTGILKTLGKLQPGQFHLEVVASDNGIPAKSSSKSLKMTVLDINECATIYSPLNNFQLTINSSLPLNSTLFDINVTDSDLGIFSEIFAAINFEGSILKPFLDIANNSLTLKTLLTPLPHGQYRVKLIVFDVSDEPCSSTITFTINILPPYADNGNFGENPDTDDNEKTITLSSLATSTLQVSTQESSTNPQTNTYLNTHLMTSLGKSTESEKTNTFSSTSPSSVTLSTLNDKSSKTESSQQTKLSSEQTSVSLTDIYTEQRETSNTPSRESITKSISIAQRAPISKYLLTGLGLTIASLLTIIAVSITTIIKMKYIHWHK</sequence>
<evidence type="ECO:0000259" key="9">
    <source>
        <dbReference type="PROSITE" id="PS50026"/>
    </source>
</evidence>
<feature type="disulfide bond" evidence="6">
    <location>
        <begin position="3458"/>
        <end position="3467"/>
    </location>
</feature>
<dbReference type="Gene3D" id="2.60.40.60">
    <property type="entry name" value="Cadherins"/>
    <property type="match status" value="1"/>
</dbReference>
<organism evidence="12 13">
    <name type="scientific">Dimorphilus gyrociliatus</name>
    <dbReference type="NCBI Taxonomy" id="2664684"/>
    <lineage>
        <taxon>Eukaryota</taxon>
        <taxon>Metazoa</taxon>
        <taxon>Spiralia</taxon>
        <taxon>Lophotrochozoa</taxon>
        <taxon>Annelida</taxon>
        <taxon>Polychaeta</taxon>
        <taxon>Polychaeta incertae sedis</taxon>
        <taxon>Dinophilidae</taxon>
        <taxon>Dimorphilus</taxon>
    </lineage>
</organism>
<keyword evidence="5" id="KW-0106">Calcium</keyword>
<feature type="region of interest" description="Disordered" evidence="7">
    <location>
        <begin position="3802"/>
        <end position="3848"/>
    </location>
</feature>
<feature type="domain" description="EGF-like" evidence="9">
    <location>
        <begin position="3303"/>
        <end position="3335"/>
    </location>
</feature>
<feature type="compositionally biased region" description="Low complexity" evidence="7">
    <location>
        <begin position="3834"/>
        <end position="3848"/>
    </location>
</feature>
<evidence type="ECO:0000256" key="6">
    <source>
        <dbReference type="PROSITE-ProRule" id="PRU00076"/>
    </source>
</evidence>
<dbReference type="Pfam" id="PF25024">
    <property type="entry name" value="EGF_TEN"/>
    <property type="match status" value="1"/>
</dbReference>
<dbReference type="InterPro" id="IPR001846">
    <property type="entry name" value="VWF_type-D"/>
</dbReference>
<feature type="disulfide bond" evidence="6">
    <location>
        <begin position="3307"/>
        <end position="3317"/>
    </location>
</feature>
<evidence type="ECO:0000256" key="4">
    <source>
        <dbReference type="ARBA" id="ARBA00023180"/>
    </source>
</evidence>
<name>A0A7I8W896_9ANNE</name>
<dbReference type="PROSITE" id="PS50026">
    <property type="entry name" value="EGF_3"/>
    <property type="match status" value="7"/>
</dbReference>
<dbReference type="SUPFAM" id="SSF49313">
    <property type="entry name" value="Cadherin-like"/>
    <property type="match status" value="1"/>
</dbReference>
<dbReference type="PROSITE" id="PS00022">
    <property type="entry name" value="EGF_1"/>
    <property type="match status" value="7"/>
</dbReference>
<dbReference type="PANTHER" id="PTHR11219">
    <property type="entry name" value="TENEURIN AND N-ACETYLGLUCOSAMINE-1-PHOSPHODIESTER ALPHA-N-ACETYLGLUCOSAMINIDASE"/>
    <property type="match status" value="1"/>
</dbReference>
<feature type="disulfide bond" evidence="6">
    <location>
        <begin position="2009"/>
        <end position="2018"/>
    </location>
</feature>
<dbReference type="InterPro" id="IPR000742">
    <property type="entry name" value="EGF"/>
</dbReference>
<dbReference type="CDD" id="cd11304">
    <property type="entry name" value="Cadherin_repeat"/>
    <property type="match status" value="1"/>
</dbReference>
<keyword evidence="4" id="KW-0325">Glycoprotein</keyword>
<feature type="disulfide bond" evidence="6">
    <location>
        <begin position="3526"/>
        <end position="3535"/>
    </location>
</feature>
<accession>A0A7I8W896</accession>
<dbReference type="GO" id="GO:0005509">
    <property type="term" value="F:calcium ion binding"/>
    <property type="evidence" value="ECO:0007669"/>
    <property type="project" value="UniProtKB-UniRule"/>
</dbReference>
<dbReference type="SMART" id="SM00423">
    <property type="entry name" value="PSI"/>
    <property type="match status" value="1"/>
</dbReference>
<dbReference type="OrthoDB" id="10045365at2759"/>
<dbReference type="SMART" id="SM00181">
    <property type="entry name" value="EGF"/>
    <property type="match status" value="13"/>
</dbReference>
<feature type="disulfide bond" evidence="6">
    <location>
        <begin position="3440"/>
        <end position="3450"/>
    </location>
</feature>
<dbReference type="PROSITE" id="PS01186">
    <property type="entry name" value="EGF_2"/>
    <property type="match status" value="7"/>
</dbReference>
<feature type="domain" description="EGF-like" evidence="9">
    <location>
        <begin position="1985"/>
        <end position="2019"/>
    </location>
</feature>
<keyword evidence="8" id="KW-0812">Transmembrane</keyword>
<proteinExistence type="predicted"/>
<evidence type="ECO:0000256" key="1">
    <source>
        <dbReference type="ARBA" id="ARBA00022536"/>
    </source>
</evidence>
<feature type="disulfide bond" evidence="6">
    <location>
        <begin position="3213"/>
        <end position="3223"/>
    </location>
</feature>
<dbReference type="EMBL" id="CAJFCJ010000019">
    <property type="protein sequence ID" value="CAD5123388.1"/>
    <property type="molecule type" value="Genomic_DNA"/>
</dbReference>
<dbReference type="Pfam" id="PF00028">
    <property type="entry name" value="Cadherin"/>
    <property type="match status" value="1"/>
</dbReference>
<dbReference type="PROSITE" id="PS50268">
    <property type="entry name" value="CADHERIN_2"/>
    <property type="match status" value="1"/>
</dbReference>
<dbReference type="InterPro" id="IPR016187">
    <property type="entry name" value="CTDL_fold"/>
</dbReference>
<keyword evidence="1 6" id="KW-0245">EGF-like domain</keyword>
<comment type="caution">
    <text evidence="6">Lacks conserved residue(s) required for the propagation of feature annotation.</text>
</comment>
<feature type="disulfide bond" evidence="6">
    <location>
        <begin position="3230"/>
        <end position="3239"/>
    </location>
</feature>
<dbReference type="GO" id="GO:0007156">
    <property type="term" value="P:homophilic cell adhesion via plasma membrane adhesion molecules"/>
    <property type="evidence" value="ECO:0007669"/>
    <property type="project" value="InterPro"/>
</dbReference>
<evidence type="ECO:0000256" key="7">
    <source>
        <dbReference type="SAM" id="MobiDB-lite"/>
    </source>
</evidence>
<dbReference type="InterPro" id="IPR002126">
    <property type="entry name" value="Cadherin-like_dom"/>
</dbReference>
<gene>
    <name evidence="12" type="ORF">DGYR_LOCUS11072</name>
</gene>
<feature type="domain" description="VWFD" evidence="11">
    <location>
        <begin position="2924"/>
        <end position="3127"/>
    </location>
</feature>
<dbReference type="PANTHER" id="PTHR11219:SF70">
    <property type="entry name" value="EGF-LIKE DOMAIN-CONTAINING PROTEIN"/>
    <property type="match status" value="1"/>
</dbReference>
<feature type="domain" description="EGF-like" evidence="9">
    <location>
        <begin position="3502"/>
        <end position="3536"/>
    </location>
</feature>
<evidence type="ECO:0000313" key="13">
    <source>
        <dbReference type="Proteomes" id="UP000549394"/>
    </source>
</evidence>
<keyword evidence="13" id="KW-1185">Reference proteome</keyword>
<reference evidence="12 13" key="1">
    <citation type="submission" date="2020-08" db="EMBL/GenBank/DDBJ databases">
        <authorList>
            <person name="Hejnol A."/>
        </authorList>
    </citation>
    <scope>NUCLEOTIDE SEQUENCE [LARGE SCALE GENOMIC DNA]</scope>
</reference>
<feature type="domain" description="EGF-like" evidence="9">
    <location>
        <begin position="3209"/>
        <end position="3240"/>
    </location>
</feature>
<feature type="disulfide bond" evidence="6">
    <location>
        <begin position="3292"/>
        <end position="3301"/>
    </location>
</feature>
<feature type="disulfide bond" evidence="6">
    <location>
        <begin position="3325"/>
        <end position="3334"/>
    </location>
</feature>
<dbReference type="GO" id="GO:0016020">
    <property type="term" value="C:membrane"/>
    <property type="evidence" value="ECO:0007669"/>
    <property type="project" value="InterPro"/>
</dbReference>
<keyword evidence="8" id="KW-0472">Membrane</keyword>
<feature type="transmembrane region" description="Helical" evidence="8">
    <location>
        <begin position="3885"/>
        <end position="3909"/>
    </location>
</feature>
<dbReference type="Proteomes" id="UP000549394">
    <property type="component" value="Unassembled WGS sequence"/>
</dbReference>
<evidence type="ECO:0000256" key="8">
    <source>
        <dbReference type="SAM" id="Phobius"/>
    </source>
</evidence>
<evidence type="ECO:0000259" key="11">
    <source>
        <dbReference type="PROSITE" id="PS51233"/>
    </source>
</evidence>
<dbReference type="SMART" id="SM00112">
    <property type="entry name" value="CA"/>
    <property type="match status" value="1"/>
</dbReference>
<dbReference type="Gene3D" id="2.10.25.10">
    <property type="entry name" value="Laminin"/>
    <property type="match status" value="7"/>
</dbReference>
<evidence type="ECO:0000256" key="5">
    <source>
        <dbReference type="PROSITE-ProRule" id="PRU00043"/>
    </source>
</evidence>
<dbReference type="Pfam" id="PF23106">
    <property type="entry name" value="EGF_Teneurin"/>
    <property type="match status" value="1"/>
</dbReference>
<evidence type="ECO:0000259" key="10">
    <source>
        <dbReference type="PROSITE" id="PS50268"/>
    </source>
</evidence>
<feature type="compositionally biased region" description="Low complexity" evidence="7">
    <location>
        <begin position="3811"/>
        <end position="3826"/>
    </location>
</feature>
<dbReference type="InterPro" id="IPR051216">
    <property type="entry name" value="Teneurin"/>
</dbReference>
<comment type="caution">
    <text evidence="12">The sequence shown here is derived from an EMBL/GenBank/DDBJ whole genome shotgun (WGS) entry which is preliminary data.</text>
</comment>
<dbReference type="PROSITE" id="PS51233">
    <property type="entry name" value="VWFD"/>
    <property type="match status" value="1"/>
</dbReference>
<feature type="domain" description="EGF-like" evidence="9">
    <location>
        <begin position="3270"/>
        <end position="3302"/>
    </location>
</feature>
<feature type="disulfide bond" evidence="6">
    <location>
        <begin position="3391"/>
        <end position="3400"/>
    </location>
</feature>